<dbReference type="InterPro" id="IPR029460">
    <property type="entry name" value="DNAPol_HHH"/>
</dbReference>
<dbReference type="Pfam" id="PF02811">
    <property type="entry name" value="PHP"/>
    <property type="match status" value="1"/>
</dbReference>
<dbReference type="InterPro" id="IPR040982">
    <property type="entry name" value="DNA_pol3_finger"/>
</dbReference>
<dbReference type="AlphaFoldDB" id="A0A1F7HIZ1"/>
<evidence type="ECO:0000256" key="5">
    <source>
        <dbReference type="ARBA" id="ARBA00022695"/>
    </source>
</evidence>
<dbReference type="InterPro" id="IPR012340">
    <property type="entry name" value="NA-bd_OB-fold"/>
</dbReference>
<dbReference type="Gene3D" id="1.10.10.1600">
    <property type="entry name" value="Bacterial DNA polymerase III alpha subunit, thumb domain"/>
    <property type="match status" value="1"/>
</dbReference>
<dbReference type="Gene3D" id="3.20.20.140">
    <property type="entry name" value="Metal-dependent hydrolases"/>
    <property type="match status" value="1"/>
</dbReference>
<keyword evidence="5" id="KW-0548">Nucleotidyltransferase</keyword>
<evidence type="ECO:0000313" key="10">
    <source>
        <dbReference type="EMBL" id="OGK31189.1"/>
    </source>
</evidence>
<reference evidence="10 11" key="1">
    <citation type="journal article" date="2016" name="Nat. Commun.">
        <title>Thousands of microbial genomes shed light on interconnected biogeochemical processes in an aquifer system.</title>
        <authorList>
            <person name="Anantharaman K."/>
            <person name="Brown C.T."/>
            <person name="Hug L.A."/>
            <person name="Sharon I."/>
            <person name="Castelle C.J."/>
            <person name="Probst A.J."/>
            <person name="Thomas B.C."/>
            <person name="Singh A."/>
            <person name="Wilkins M.J."/>
            <person name="Karaoz U."/>
            <person name="Brodie E.L."/>
            <person name="Williams K.H."/>
            <person name="Hubbard S.S."/>
            <person name="Banfield J.F."/>
        </authorList>
    </citation>
    <scope>NUCLEOTIDE SEQUENCE [LARGE SCALE GENOMIC DNA]</scope>
</reference>
<dbReference type="GO" id="GO:0003887">
    <property type="term" value="F:DNA-directed DNA polymerase activity"/>
    <property type="evidence" value="ECO:0007669"/>
    <property type="project" value="UniProtKB-KW"/>
</dbReference>
<dbReference type="CDD" id="cd12113">
    <property type="entry name" value="PHP_PolIIIA_DnaE3"/>
    <property type="match status" value="1"/>
</dbReference>
<dbReference type="PANTHER" id="PTHR32294">
    <property type="entry name" value="DNA POLYMERASE III SUBUNIT ALPHA"/>
    <property type="match status" value="1"/>
</dbReference>
<evidence type="ECO:0000256" key="7">
    <source>
        <dbReference type="ARBA" id="ARBA00022932"/>
    </source>
</evidence>
<comment type="caution">
    <text evidence="10">The sequence shown here is derived from an EMBL/GenBank/DDBJ whole genome shotgun (WGS) entry which is preliminary data.</text>
</comment>
<comment type="subcellular location">
    <subcellularLocation>
        <location evidence="1">Cytoplasm</location>
    </subcellularLocation>
</comment>
<feature type="domain" description="Polymerase/histidinol phosphatase N-terminal" evidence="9">
    <location>
        <begin position="4"/>
        <end position="71"/>
    </location>
</feature>
<dbReference type="PANTHER" id="PTHR32294:SF0">
    <property type="entry name" value="DNA POLYMERASE III SUBUNIT ALPHA"/>
    <property type="match status" value="1"/>
</dbReference>
<dbReference type="NCBIfam" id="TIGR00594">
    <property type="entry name" value="polc"/>
    <property type="match status" value="1"/>
</dbReference>
<dbReference type="Pfam" id="PF14579">
    <property type="entry name" value="HHH_6"/>
    <property type="match status" value="1"/>
</dbReference>
<evidence type="ECO:0000256" key="8">
    <source>
        <dbReference type="ARBA" id="ARBA00049244"/>
    </source>
</evidence>
<sequence length="1072" mass="121977">MNFTHLHVHSEYSLLDGMCRIDELINKTKELGMDSVAITDHGSLYGLFKFFIKAKDAGIKPILGLEAYKTKGSIAEKPTKETRKNHHLILLAKDLDGYKNLLKISTISHLQGFYYRPRIDWEILKKYNKGLIAFSGGCLSSELSDYISQDQSKSAEQAVKNYIEIFKDDFYIEIQRHQNLKGSEKINKELINLSRKFGIPLVATNDVHYIDKEDAYAQEVKLCIQTQHTIQEKNRDLTMIEVPDYYLKSPNEMKGMYLDIPEAIENTQRIAKMCNVEIPYGKPILPEFDTPKNVPAKDYLKELIDLRKVRIKNYSKKEVDSRLEYELGIILKKDFATYFLIVQDFVNWAKSNHIAVGPGRGSVAGSLIAYTLGITDINPLDYSLPFERFLNPDRPTPPDIDVDFADKRRDEVIEYVRNKYGDNKVAQIITFGTMEARLAVRDVTRALGYSYSEGDRIAKMIPIGKQGFSMTIDNALEESPQLRFAYQTEKDTKKILDIARKLEGLPRHASTHAAGVVISDKELTEYVPLQKENKDVKIITQYDMYSLDLNSVSGNKAIGLLKVDFLGLRNLTILENALEYVYDNTKKKIDIHDVLLDDIKSYNLISSGKTIGVFQLESTGMRRLAKDLKPNKLSDIIAMVALFRPGPMELIPMFLKGKLNPEKIKYLHPDLKPILKETYGVLVFQEQIMEIGNKMAGYSMSEADNLRMAMGKKKKALMKIEKEKFISGCIKNKYTKKLAEELFNFIEKFAAYGFNKPHSASYALIAYWTAYVKANYPVEFMTALLSAELKGVAGPQREIKMAQTLEECKRMSLSVLPPDINRSVNNFKIEGSSIRFGLSAIKNVGHAAIDNIYEARKSREFASFKDFLFRVDLRKVNKKTVESLIKSGAFSQFGNRATLLTVYPKQVLELSKLKTDFEKGQVGLFSDKVDLNKLKDNFDTIPEFSEDELFTMEKEVVGFMINKNPLLKFQTIIDAKATKKIGEVSQEDVNSTVVLVGIISSKKVIKTKKDNNEMAFITVFDETGSLEVVVFPTTFNRLKDILFINQIIIFKGKVSDRENKFSIIMDAAMKLT</sequence>
<dbReference type="InterPro" id="IPR004365">
    <property type="entry name" value="NA-bd_OB_tRNA"/>
</dbReference>
<dbReference type="Gene3D" id="2.40.50.140">
    <property type="entry name" value="Nucleic acid-binding proteins"/>
    <property type="match status" value="1"/>
</dbReference>
<keyword evidence="4" id="KW-0808">Transferase</keyword>
<dbReference type="Pfam" id="PF07733">
    <property type="entry name" value="DNA_pol3_alpha"/>
    <property type="match status" value="1"/>
</dbReference>
<dbReference type="GO" id="GO:0005737">
    <property type="term" value="C:cytoplasm"/>
    <property type="evidence" value="ECO:0007669"/>
    <property type="project" value="UniProtKB-SubCell"/>
</dbReference>
<dbReference type="InterPro" id="IPR011708">
    <property type="entry name" value="DNA_pol3_alpha_NTPase_dom"/>
</dbReference>
<dbReference type="SUPFAM" id="SSF50249">
    <property type="entry name" value="Nucleic acid-binding proteins"/>
    <property type="match status" value="1"/>
</dbReference>
<evidence type="ECO:0000256" key="1">
    <source>
        <dbReference type="ARBA" id="ARBA00004496"/>
    </source>
</evidence>
<keyword evidence="6" id="KW-0235">DNA replication</keyword>
<evidence type="ECO:0000256" key="6">
    <source>
        <dbReference type="ARBA" id="ARBA00022705"/>
    </source>
</evidence>
<dbReference type="InterPro" id="IPR041931">
    <property type="entry name" value="DNA_pol3_alpha_thumb_dom"/>
</dbReference>
<protein>
    <recommendedName>
        <fullName evidence="3">DNA polymerase III subunit alpha</fullName>
        <ecNumber evidence="2">2.7.7.7</ecNumber>
    </recommendedName>
</protein>
<evidence type="ECO:0000259" key="9">
    <source>
        <dbReference type="SMART" id="SM00481"/>
    </source>
</evidence>
<evidence type="ECO:0000256" key="2">
    <source>
        <dbReference type="ARBA" id="ARBA00012417"/>
    </source>
</evidence>
<dbReference type="InterPro" id="IPR016195">
    <property type="entry name" value="Pol/histidinol_Pase-like"/>
</dbReference>
<dbReference type="Pfam" id="PF01336">
    <property type="entry name" value="tRNA_anti-codon"/>
    <property type="match status" value="1"/>
</dbReference>
<keyword evidence="7" id="KW-0239">DNA-directed DNA polymerase</keyword>
<dbReference type="InterPro" id="IPR003141">
    <property type="entry name" value="Pol/His_phosphatase_N"/>
</dbReference>
<evidence type="ECO:0000313" key="11">
    <source>
        <dbReference type="Proteomes" id="UP000177199"/>
    </source>
</evidence>
<dbReference type="SMART" id="SM00481">
    <property type="entry name" value="POLIIIAc"/>
    <property type="match status" value="1"/>
</dbReference>
<dbReference type="Pfam" id="PF17657">
    <property type="entry name" value="DNA_pol3_finger"/>
    <property type="match status" value="1"/>
</dbReference>
<dbReference type="GO" id="GO:0003676">
    <property type="term" value="F:nucleic acid binding"/>
    <property type="evidence" value="ECO:0007669"/>
    <property type="project" value="InterPro"/>
</dbReference>
<dbReference type="SUPFAM" id="SSF89550">
    <property type="entry name" value="PHP domain-like"/>
    <property type="match status" value="1"/>
</dbReference>
<dbReference type="EC" id="2.7.7.7" evidence="2"/>
<dbReference type="GO" id="GO:0008408">
    <property type="term" value="F:3'-5' exonuclease activity"/>
    <property type="evidence" value="ECO:0007669"/>
    <property type="project" value="InterPro"/>
</dbReference>
<dbReference type="InterPro" id="IPR004805">
    <property type="entry name" value="DnaE2/DnaE/PolC"/>
</dbReference>
<dbReference type="GO" id="GO:0006260">
    <property type="term" value="P:DNA replication"/>
    <property type="evidence" value="ECO:0007669"/>
    <property type="project" value="UniProtKB-KW"/>
</dbReference>
<organism evidence="10 11">
    <name type="scientific">Candidatus Roizmanbacteria bacterium RIFCSPHIGHO2_12_FULL_33_9</name>
    <dbReference type="NCBI Taxonomy" id="1802045"/>
    <lineage>
        <taxon>Bacteria</taxon>
        <taxon>Candidatus Roizmaniibacteriota</taxon>
    </lineage>
</organism>
<gene>
    <name evidence="10" type="ORF">A3F29_01690</name>
</gene>
<accession>A0A1F7HIZ1</accession>
<dbReference type="EMBL" id="MFZV01000017">
    <property type="protein sequence ID" value="OGK31189.1"/>
    <property type="molecule type" value="Genomic_DNA"/>
</dbReference>
<name>A0A1F7HIZ1_9BACT</name>
<comment type="catalytic activity">
    <reaction evidence="8">
        <text>DNA(n) + a 2'-deoxyribonucleoside 5'-triphosphate = DNA(n+1) + diphosphate</text>
        <dbReference type="Rhea" id="RHEA:22508"/>
        <dbReference type="Rhea" id="RHEA-COMP:17339"/>
        <dbReference type="Rhea" id="RHEA-COMP:17340"/>
        <dbReference type="ChEBI" id="CHEBI:33019"/>
        <dbReference type="ChEBI" id="CHEBI:61560"/>
        <dbReference type="ChEBI" id="CHEBI:173112"/>
        <dbReference type="EC" id="2.7.7.7"/>
    </reaction>
</comment>
<evidence type="ECO:0000256" key="3">
    <source>
        <dbReference type="ARBA" id="ARBA00019114"/>
    </source>
</evidence>
<dbReference type="NCBIfam" id="NF004226">
    <property type="entry name" value="PRK05673.1"/>
    <property type="match status" value="1"/>
</dbReference>
<dbReference type="InterPro" id="IPR004013">
    <property type="entry name" value="PHP_dom"/>
</dbReference>
<proteinExistence type="predicted"/>
<dbReference type="CDD" id="cd04485">
    <property type="entry name" value="DnaE_OBF"/>
    <property type="match status" value="1"/>
</dbReference>
<evidence type="ECO:0000256" key="4">
    <source>
        <dbReference type="ARBA" id="ARBA00022679"/>
    </source>
</evidence>
<dbReference type="Gene3D" id="1.10.150.870">
    <property type="match status" value="1"/>
</dbReference>
<dbReference type="Proteomes" id="UP000177199">
    <property type="component" value="Unassembled WGS sequence"/>
</dbReference>
<dbReference type="NCBIfam" id="NF005298">
    <property type="entry name" value="PRK06826.1"/>
    <property type="match status" value="1"/>
</dbReference>